<reference evidence="3 4" key="1">
    <citation type="submission" date="2023-08" db="EMBL/GenBank/DDBJ databases">
        <title>Helicovermis profunda gen. nov., sp. nov., a novel mesophilic, fermentative bacterium within the Bacillota from a deep-sea hydrothermal vent chimney.</title>
        <authorList>
            <person name="Miyazaki U."/>
            <person name="Mizutani D."/>
            <person name="Hashimoto Y."/>
            <person name="Tame A."/>
            <person name="Sawayama S."/>
            <person name="Miyazaki J."/>
            <person name="Takai K."/>
            <person name="Nakagawa S."/>
        </authorList>
    </citation>
    <scope>NUCLEOTIDE SEQUENCE [LARGE SCALE GENOMIC DNA]</scope>
    <source>
        <strain evidence="3 4">S502</strain>
    </source>
</reference>
<dbReference type="InterPro" id="IPR002912">
    <property type="entry name" value="ACT_dom"/>
</dbReference>
<dbReference type="KEGG" id="hprf:HLPR_04840"/>
<accession>A0AAU9E4G1</accession>
<dbReference type="SUPFAM" id="SSF55021">
    <property type="entry name" value="ACT-like"/>
    <property type="match status" value="1"/>
</dbReference>
<dbReference type="HAMAP" id="MF_01054">
    <property type="entry name" value="UPF0237"/>
    <property type="match status" value="1"/>
</dbReference>
<dbReference type="InterPro" id="IPR045865">
    <property type="entry name" value="ACT-like_dom_sf"/>
</dbReference>
<dbReference type="AlphaFoldDB" id="A0AAU9E4G1"/>
<dbReference type="Proteomes" id="UP001321786">
    <property type="component" value="Chromosome"/>
</dbReference>
<dbReference type="InterPro" id="IPR050990">
    <property type="entry name" value="UPF0237/GcvR_regulator"/>
</dbReference>
<comment type="similarity">
    <text evidence="1">Belongs to the UPF0237 family.</text>
</comment>
<organism evidence="3 4">
    <name type="scientific">Helicovermis profundi</name>
    <dbReference type="NCBI Taxonomy" id="3065157"/>
    <lineage>
        <taxon>Bacteria</taxon>
        <taxon>Bacillati</taxon>
        <taxon>Bacillota</taxon>
        <taxon>Clostridia</taxon>
        <taxon>Helicovermis</taxon>
    </lineage>
</organism>
<dbReference type="InterPro" id="IPR022986">
    <property type="entry name" value="UPF0237_ACT"/>
</dbReference>
<dbReference type="EMBL" id="AP028654">
    <property type="protein sequence ID" value="BEP28153.1"/>
    <property type="molecule type" value="Genomic_DNA"/>
</dbReference>
<dbReference type="NCBIfam" id="NF001220">
    <property type="entry name" value="PRK00194.1"/>
    <property type="match status" value="1"/>
</dbReference>
<protein>
    <recommendedName>
        <fullName evidence="1">UPF0237 protein HLPR_04840</fullName>
    </recommendedName>
</protein>
<dbReference type="PANTHER" id="PTHR34875:SF6">
    <property type="entry name" value="UPF0237 PROTEIN MJ1558"/>
    <property type="match status" value="1"/>
</dbReference>
<dbReference type="Gene3D" id="3.30.70.260">
    <property type="match status" value="1"/>
</dbReference>
<evidence type="ECO:0000256" key="1">
    <source>
        <dbReference type="HAMAP-Rule" id="MF_01054"/>
    </source>
</evidence>
<dbReference type="PANTHER" id="PTHR34875">
    <property type="entry name" value="UPF0237 PROTEIN MJ1558"/>
    <property type="match status" value="1"/>
</dbReference>
<evidence type="ECO:0000313" key="3">
    <source>
        <dbReference type="EMBL" id="BEP28153.1"/>
    </source>
</evidence>
<gene>
    <name evidence="3" type="ORF">HLPR_04840</name>
</gene>
<keyword evidence="4" id="KW-1185">Reference proteome</keyword>
<evidence type="ECO:0000313" key="4">
    <source>
        <dbReference type="Proteomes" id="UP001321786"/>
    </source>
</evidence>
<evidence type="ECO:0000259" key="2">
    <source>
        <dbReference type="PROSITE" id="PS51671"/>
    </source>
</evidence>
<dbReference type="CDD" id="cd04872">
    <property type="entry name" value="ACT_1ZPV"/>
    <property type="match status" value="1"/>
</dbReference>
<name>A0AAU9E4G1_9FIRM</name>
<proteinExistence type="inferred from homology"/>
<dbReference type="RefSeq" id="WP_338536489.1">
    <property type="nucleotide sequence ID" value="NZ_AP028654.1"/>
</dbReference>
<sequence>MNAFISVLGMDKKGIIKEISAILTDHSINILDINQTIVNGYFTMVMLVDLKDMVIEFKKLKNDLSISAKKLELSIKVQHEEIFSAMHKI</sequence>
<feature type="domain" description="ACT" evidence="2">
    <location>
        <begin position="4"/>
        <end position="76"/>
    </location>
</feature>
<dbReference type="PROSITE" id="PS51671">
    <property type="entry name" value="ACT"/>
    <property type="match status" value="1"/>
</dbReference>
<dbReference type="Pfam" id="PF13740">
    <property type="entry name" value="ACT_6"/>
    <property type="match status" value="1"/>
</dbReference>